<dbReference type="Proteomes" id="UP000235965">
    <property type="component" value="Unassembled WGS sequence"/>
</dbReference>
<dbReference type="EMBL" id="NEVH01014835">
    <property type="protein sequence ID" value="PNF27574.1"/>
    <property type="molecule type" value="Genomic_DNA"/>
</dbReference>
<dbReference type="GO" id="GO:0005829">
    <property type="term" value="C:cytosol"/>
    <property type="evidence" value="ECO:0007669"/>
    <property type="project" value="TreeGrafter"/>
</dbReference>
<dbReference type="GO" id="GO:0004489">
    <property type="term" value="F:methylenetetrahydrofolate reductase [NAD(P)H] activity"/>
    <property type="evidence" value="ECO:0007669"/>
    <property type="project" value="InterPro"/>
</dbReference>
<evidence type="ECO:0000256" key="3">
    <source>
        <dbReference type="ARBA" id="ARBA00006743"/>
    </source>
</evidence>
<evidence type="ECO:0000256" key="4">
    <source>
        <dbReference type="ARBA" id="ARBA00022630"/>
    </source>
</evidence>
<organism evidence="8 9">
    <name type="scientific">Cryptotermes secundus</name>
    <dbReference type="NCBI Taxonomy" id="105785"/>
    <lineage>
        <taxon>Eukaryota</taxon>
        <taxon>Metazoa</taxon>
        <taxon>Ecdysozoa</taxon>
        <taxon>Arthropoda</taxon>
        <taxon>Hexapoda</taxon>
        <taxon>Insecta</taxon>
        <taxon>Pterygota</taxon>
        <taxon>Neoptera</taxon>
        <taxon>Polyneoptera</taxon>
        <taxon>Dictyoptera</taxon>
        <taxon>Blattodea</taxon>
        <taxon>Blattoidea</taxon>
        <taxon>Termitoidae</taxon>
        <taxon>Kalotermitidae</taxon>
        <taxon>Cryptotermitinae</taxon>
        <taxon>Cryptotermes</taxon>
    </lineage>
</organism>
<evidence type="ECO:0000313" key="9">
    <source>
        <dbReference type="Proteomes" id="UP000235965"/>
    </source>
</evidence>
<sequence length="316" mass="36092">MRETVLQLLDNEKYLWSSRKSLVTRNSLQNLYNCSPLFTAITWHIKTSAMPVPPVLPFGKLRALRLGAEISNINSVLLHLSSVGLTKKQVCQVLWYIRDMGIRNIFALRGDRPERNNDLKLDRGFPYASDLVSFIQERFGDYFTICVAGYPLGHPEAVSFEQDLAHLKEKVDKGASFIITQFFFKAGDFVNFVQWCRRIGITVPIIPGILLIQDYTSLIHISSACSVEVPRSVLDIIEPIKDNREAVRKFGVHLAVEMVSYLFSQNYSNAAHFFTLNRQLSVIETCKCLGFCLLEPARPLMHHERCKKSKRIVKLL</sequence>
<dbReference type="Gene3D" id="3.20.20.220">
    <property type="match status" value="1"/>
</dbReference>
<comment type="pathway">
    <text evidence="2 7">One-carbon metabolism; tetrahydrofolate interconversion.</text>
</comment>
<comment type="caution">
    <text evidence="8">The sequence shown here is derived from an EMBL/GenBank/DDBJ whole genome shotgun (WGS) entry which is preliminary data.</text>
</comment>
<evidence type="ECO:0000256" key="5">
    <source>
        <dbReference type="ARBA" id="ARBA00022827"/>
    </source>
</evidence>
<keyword evidence="6" id="KW-0560">Oxidoreductase</keyword>
<keyword evidence="5" id="KW-0274">FAD</keyword>
<dbReference type="GO" id="GO:0035999">
    <property type="term" value="P:tetrahydrofolate interconversion"/>
    <property type="evidence" value="ECO:0007669"/>
    <property type="project" value="UniProtKB-UniPathway"/>
</dbReference>
<dbReference type="Pfam" id="PF02219">
    <property type="entry name" value="MTHFR"/>
    <property type="match status" value="1"/>
</dbReference>
<evidence type="ECO:0000313" key="8">
    <source>
        <dbReference type="EMBL" id="PNF27574.1"/>
    </source>
</evidence>
<dbReference type="PANTHER" id="PTHR45754">
    <property type="entry name" value="METHYLENETETRAHYDROFOLATE REDUCTASE"/>
    <property type="match status" value="1"/>
</dbReference>
<comment type="similarity">
    <text evidence="3">Belongs to the methylenetetrahydrofolate reductase family.</text>
</comment>
<name>A0A2J7QG60_9NEOP</name>
<evidence type="ECO:0000256" key="1">
    <source>
        <dbReference type="ARBA" id="ARBA00001974"/>
    </source>
</evidence>
<comment type="cofactor">
    <cofactor evidence="1">
        <name>FAD</name>
        <dbReference type="ChEBI" id="CHEBI:57692"/>
    </cofactor>
</comment>
<dbReference type="GO" id="GO:0071949">
    <property type="term" value="F:FAD binding"/>
    <property type="evidence" value="ECO:0007669"/>
    <property type="project" value="TreeGrafter"/>
</dbReference>
<dbReference type="InterPro" id="IPR029041">
    <property type="entry name" value="FAD-linked_oxidoreductase-like"/>
</dbReference>
<protein>
    <submittedName>
        <fullName evidence="8">Uncharacterized protein</fullName>
    </submittedName>
</protein>
<dbReference type="SUPFAM" id="SSF51730">
    <property type="entry name" value="FAD-linked oxidoreductase"/>
    <property type="match status" value="1"/>
</dbReference>
<keyword evidence="4" id="KW-0285">Flavoprotein</keyword>
<dbReference type="GO" id="GO:0009086">
    <property type="term" value="P:methionine biosynthetic process"/>
    <property type="evidence" value="ECO:0007669"/>
    <property type="project" value="TreeGrafter"/>
</dbReference>
<evidence type="ECO:0000256" key="7">
    <source>
        <dbReference type="RuleBase" id="RU004254"/>
    </source>
</evidence>
<dbReference type="PANTHER" id="PTHR45754:SF3">
    <property type="entry name" value="METHYLENETETRAHYDROFOLATE REDUCTASE (NADPH)"/>
    <property type="match status" value="1"/>
</dbReference>
<evidence type="ECO:0000256" key="6">
    <source>
        <dbReference type="ARBA" id="ARBA00023002"/>
    </source>
</evidence>
<dbReference type="AlphaFoldDB" id="A0A2J7QG60"/>
<reference evidence="8 9" key="1">
    <citation type="submission" date="2017-12" db="EMBL/GenBank/DDBJ databases">
        <title>Hemimetabolous genomes reveal molecular basis of termite eusociality.</title>
        <authorList>
            <person name="Harrison M.C."/>
            <person name="Jongepier E."/>
            <person name="Robertson H.M."/>
            <person name="Arning N."/>
            <person name="Bitard-Feildel T."/>
            <person name="Chao H."/>
            <person name="Childers C.P."/>
            <person name="Dinh H."/>
            <person name="Doddapaneni H."/>
            <person name="Dugan S."/>
            <person name="Gowin J."/>
            <person name="Greiner C."/>
            <person name="Han Y."/>
            <person name="Hu H."/>
            <person name="Hughes D.S.T."/>
            <person name="Huylmans A.-K."/>
            <person name="Kemena C."/>
            <person name="Kremer L.P.M."/>
            <person name="Lee S.L."/>
            <person name="Lopez-Ezquerra A."/>
            <person name="Mallet L."/>
            <person name="Monroy-Kuhn J.M."/>
            <person name="Moser A."/>
            <person name="Murali S.C."/>
            <person name="Muzny D.M."/>
            <person name="Otani S."/>
            <person name="Piulachs M.-D."/>
            <person name="Poelchau M."/>
            <person name="Qu J."/>
            <person name="Schaub F."/>
            <person name="Wada-Katsumata A."/>
            <person name="Worley K.C."/>
            <person name="Xie Q."/>
            <person name="Ylla G."/>
            <person name="Poulsen M."/>
            <person name="Gibbs R.A."/>
            <person name="Schal C."/>
            <person name="Richards S."/>
            <person name="Belles X."/>
            <person name="Korb J."/>
            <person name="Bornberg-Bauer E."/>
        </authorList>
    </citation>
    <scope>NUCLEOTIDE SEQUENCE [LARGE SCALE GENOMIC DNA]</scope>
    <source>
        <tissue evidence="8">Whole body</tissue>
    </source>
</reference>
<accession>A0A2J7QG60</accession>
<dbReference type="UniPathway" id="UPA00193"/>
<proteinExistence type="inferred from homology"/>
<dbReference type="InterPro" id="IPR003171">
    <property type="entry name" value="Mehydrof_redctse-like"/>
</dbReference>
<dbReference type="CDD" id="cd00537">
    <property type="entry name" value="MTHFR"/>
    <property type="match status" value="1"/>
</dbReference>
<evidence type="ECO:0000256" key="2">
    <source>
        <dbReference type="ARBA" id="ARBA00004777"/>
    </source>
</evidence>
<keyword evidence="9" id="KW-1185">Reference proteome</keyword>
<gene>
    <name evidence="8" type="ORF">B7P43_G02266</name>
</gene>
<dbReference type="OrthoDB" id="16284at2759"/>